<dbReference type="GO" id="GO:0001725">
    <property type="term" value="C:stress fiber"/>
    <property type="evidence" value="ECO:0007669"/>
    <property type="project" value="TreeGrafter"/>
</dbReference>
<proteinExistence type="predicted"/>
<dbReference type="RefSeq" id="XP_025029854.1">
    <property type="nucleotide sequence ID" value="XM_025174086.1"/>
</dbReference>
<dbReference type="PANTHER" id="PTHR22591:SF1">
    <property type="entry name" value="XIN ACTIN-BINDING REPEAT-CONTAINING PROTEIN 2"/>
    <property type="match status" value="1"/>
</dbReference>
<dbReference type="OrthoDB" id="6129702at2759"/>
<organism evidence="2 3">
    <name type="scientific">Python bivittatus</name>
    <name type="common">Burmese python</name>
    <name type="synonym">Python molurus bivittatus</name>
    <dbReference type="NCBI Taxonomy" id="176946"/>
    <lineage>
        <taxon>Eukaryota</taxon>
        <taxon>Metazoa</taxon>
        <taxon>Chordata</taxon>
        <taxon>Craniata</taxon>
        <taxon>Vertebrata</taxon>
        <taxon>Euteleostomi</taxon>
        <taxon>Lepidosauria</taxon>
        <taxon>Squamata</taxon>
        <taxon>Bifurcata</taxon>
        <taxon>Unidentata</taxon>
        <taxon>Episquamata</taxon>
        <taxon>Toxicofera</taxon>
        <taxon>Serpentes</taxon>
        <taxon>Henophidia</taxon>
        <taxon>Pythonidae</taxon>
        <taxon>Python</taxon>
    </lineage>
</organism>
<name>A0A9F5MXE1_PYTBI</name>
<dbReference type="GeneID" id="103051296"/>
<dbReference type="InterPro" id="IPR030072">
    <property type="entry name" value="XIRP1/XIRP2"/>
</dbReference>
<dbReference type="KEGG" id="pbi:103051296"/>
<dbReference type="GO" id="GO:0005925">
    <property type="term" value="C:focal adhesion"/>
    <property type="evidence" value="ECO:0007669"/>
    <property type="project" value="TreeGrafter"/>
</dbReference>
<sequence>MSSENAQNNKAEGSTGGKQSAGGLSRGTKESDQVPLESQEVISLKERMALYQAAASKAEISNSSANALEESEACRIPGGLASVKNQFEKGEAQYQYRQKSVQVK</sequence>
<evidence type="ECO:0000313" key="2">
    <source>
        <dbReference type="Proteomes" id="UP000695026"/>
    </source>
</evidence>
<evidence type="ECO:0000256" key="1">
    <source>
        <dbReference type="SAM" id="MobiDB-lite"/>
    </source>
</evidence>
<dbReference type="GO" id="GO:0051015">
    <property type="term" value="F:actin filament binding"/>
    <property type="evidence" value="ECO:0007669"/>
    <property type="project" value="TreeGrafter"/>
</dbReference>
<dbReference type="Proteomes" id="UP000695026">
    <property type="component" value="Unplaced"/>
</dbReference>
<feature type="compositionally biased region" description="Polar residues" evidence="1">
    <location>
        <begin position="1"/>
        <end position="12"/>
    </location>
</feature>
<keyword evidence="2" id="KW-1185">Reference proteome</keyword>
<reference evidence="3" key="1">
    <citation type="submission" date="2025-08" db="UniProtKB">
        <authorList>
            <consortium name="RefSeq"/>
        </authorList>
    </citation>
    <scope>IDENTIFICATION</scope>
    <source>
        <tissue evidence="3">Liver</tissue>
    </source>
</reference>
<evidence type="ECO:0000313" key="3">
    <source>
        <dbReference type="RefSeq" id="XP_025029854.1"/>
    </source>
</evidence>
<gene>
    <name evidence="3" type="primary">LOC103051296</name>
</gene>
<accession>A0A9F5MXE1</accession>
<dbReference type="GO" id="GO:0007015">
    <property type="term" value="P:actin filament organization"/>
    <property type="evidence" value="ECO:0007669"/>
    <property type="project" value="TreeGrafter"/>
</dbReference>
<dbReference type="AlphaFoldDB" id="A0A9F5MXE1"/>
<dbReference type="PANTHER" id="PTHR22591">
    <property type="entry name" value="XIN"/>
    <property type="match status" value="1"/>
</dbReference>
<protein>
    <submittedName>
        <fullName evidence="3">Xin actin-binding repeat-containing protein 2-like</fullName>
    </submittedName>
</protein>
<feature type="region of interest" description="Disordered" evidence="1">
    <location>
        <begin position="1"/>
        <end position="40"/>
    </location>
</feature>